<dbReference type="GO" id="GO:0005737">
    <property type="term" value="C:cytoplasm"/>
    <property type="evidence" value="ECO:0007669"/>
    <property type="project" value="TreeGrafter"/>
</dbReference>
<dbReference type="Proteomes" id="UP000728032">
    <property type="component" value="Unassembled WGS sequence"/>
</dbReference>
<dbReference type="EMBL" id="CAJPVJ010039913">
    <property type="protein sequence ID" value="CAG2181780.1"/>
    <property type="molecule type" value="Genomic_DNA"/>
</dbReference>
<name>A0A7R9MQF4_9ACAR</name>
<dbReference type="OrthoDB" id="6497831at2759"/>
<sequence length="251" mass="29381">MIALMMSEKKLGPKVYGLFESGQIQKYYQHRCFRVDEQKDPKLVQELAQKLARIHSTVVPIKKDSKWMFSFFDNSYSDANKRFDLKSLYEECNCETLKTHDLIQELEWLKETIIKVDSPVTFTHIDFRGSNIMVTENDGIVICDFEYSCNGYRGYDFGTIFVEWGKKFGETTKLGQGFVDDSSISPFIEAYIEESVKIFGKEFTSDERNSFEHIMREVKVFSLAAFMFVILFSIRLNESFITEMPFDKKMQ</sequence>
<keyword evidence="1" id="KW-0594">Phospholipid biosynthesis</keyword>
<keyword evidence="4" id="KW-0472">Membrane</keyword>
<keyword evidence="4" id="KW-0812">Transmembrane</keyword>
<dbReference type="Gene3D" id="3.90.1200.10">
    <property type="match status" value="1"/>
</dbReference>
<dbReference type="PANTHER" id="PTHR22603">
    <property type="entry name" value="CHOLINE/ETHANOALAMINE KINASE"/>
    <property type="match status" value="1"/>
</dbReference>
<evidence type="ECO:0000256" key="2">
    <source>
        <dbReference type="ARBA" id="ARBA00023264"/>
    </source>
</evidence>
<protein>
    <recommendedName>
        <fullName evidence="7">Aminoglycoside phosphotransferase domain-containing protein</fullName>
    </recommendedName>
</protein>
<evidence type="ECO:0000256" key="4">
    <source>
        <dbReference type="SAM" id="Phobius"/>
    </source>
</evidence>
<reference evidence="5" key="1">
    <citation type="submission" date="2020-11" db="EMBL/GenBank/DDBJ databases">
        <authorList>
            <person name="Tran Van P."/>
        </authorList>
    </citation>
    <scope>NUCLEOTIDE SEQUENCE</scope>
</reference>
<comment type="similarity">
    <text evidence="3">Belongs to the choline/ethanolamine kinase family.</text>
</comment>
<dbReference type="SUPFAM" id="SSF56112">
    <property type="entry name" value="Protein kinase-like (PK-like)"/>
    <property type="match status" value="1"/>
</dbReference>
<dbReference type="PANTHER" id="PTHR22603:SF93">
    <property type="entry name" value="RE24176P"/>
    <property type="match status" value="1"/>
</dbReference>
<accession>A0A7R9MQF4</accession>
<keyword evidence="4" id="KW-1133">Transmembrane helix</keyword>
<organism evidence="5">
    <name type="scientific">Oppiella nova</name>
    <dbReference type="NCBI Taxonomy" id="334625"/>
    <lineage>
        <taxon>Eukaryota</taxon>
        <taxon>Metazoa</taxon>
        <taxon>Ecdysozoa</taxon>
        <taxon>Arthropoda</taxon>
        <taxon>Chelicerata</taxon>
        <taxon>Arachnida</taxon>
        <taxon>Acari</taxon>
        <taxon>Acariformes</taxon>
        <taxon>Sarcoptiformes</taxon>
        <taxon>Oribatida</taxon>
        <taxon>Brachypylina</taxon>
        <taxon>Oppioidea</taxon>
        <taxon>Oppiidae</taxon>
        <taxon>Oppiella</taxon>
    </lineage>
</organism>
<evidence type="ECO:0008006" key="7">
    <source>
        <dbReference type="Google" id="ProtNLM"/>
    </source>
</evidence>
<gene>
    <name evidence="5" type="ORF">ONB1V03_LOCUS21201</name>
</gene>
<dbReference type="GO" id="GO:0004103">
    <property type="term" value="F:choline kinase activity"/>
    <property type="evidence" value="ECO:0007669"/>
    <property type="project" value="TreeGrafter"/>
</dbReference>
<keyword evidence="2" id="KW-1208">Phospholipid metabolism</keyword>
<feature type="transmembrane region" description="Helical" evidence="4">
    <location>
        <begin position="218"/>
        <end position="236"/>
    </location>
</feature>
<proteinExistence type="inferred from homology"/>
<evidence type="ECO:0000256" key="3">
    <source>
        <dbReference type="ARBA" id="ARBA00038211"/>
    </source>
</evidence>
<dbReference type="GO" id="GO:0006646">
    <property type="term" value="P:phosphatidylethanolamine biosynthetic process"/>
    <property type="evidence" value="ECO:0007669"/>
    <property type="project" value="TreeGrafter"/>
</dbReference>
<dbReference type="GO" id="GO:0004305">
    <property type="term" value="F:ethanolamine kinase activity"/>
    <property type="evidence" value="ECO:0007669"/>
    <property type="project" value="TreeGrafter"/>
</dbReference>
<dbReference type="EMBL" id="OC954738">
    <property type="protein sequence ID" value="CAD7664643.1"/>
    <property type="molecule type" value="Genomic_DNA"/>
</dbReference>
<evidence type="ECO:0000313" key="6">
    <source>
        <dbReference type="Proteomes" id="UP000728032"/>
    </source>
</evidence>
<evidence type="ECO:0000313" key="5">
    <source>
        <dbReference type="EMBL" id="CAD7664643.1"/>
    </source>
</evidence>
<feature type="non-terminal residue" evidence="5">
    <location>
        <position position="251"/>
    </location>
</feature>
<dbReference type="Pfam" id="PF01633">
    <property type="entry name" value="Choline_kinase"/>
    <property type="match status" value="1"/>
</dbReference>
<keyword evidence="1" id="KW-0443">Lipid metabolism</keyword>
<keyword evidence="1" id="KW-0444">Lipid biosynthesis</keyword>
<dbReference type="AlphaFoldDB" id="A0A7R9MQF4"/>
<evidence type="ECO:0000256" key="1">
    <source>
        <dbReference type="ARBA" id="ARBA00023209"/>
    </source>
</evidence>
<keyword evidence="6" id="KW-1185">Reference proteome</keyword>
<dbReference type="InterPro" id="IPR011009">
    <property type="entry name" value="Kinase-like_dom_sf"/>
</dbReference>